<gene>
    <name evidence="1" type="ORF">PoB_002661300</name>
</gene>
<name>A0AAV4A077_9GAST</name>
<organism evidence="1 2">
    <name type="scientific">Plakobranchus ocellatus</name>
    <dbReference type="NCBI Taxonomy" id="259542"/>
    <lineage>
        <taxon>Eukaryota</taxon>
        <taxon>Metazoa</taxon>
        <taxon>Spiralia</taxon>
        <taxon>Lophotrochozoa</taxon>
        <taxon>Mollusca</taxon>
        <taxon>Gastropoda</taxon>
        <taxon>Heterobranchia</taxon>
        <taxon>Euthyneura</taxon>
        <taxon>Panpulmonata</taxon>
        <taxon>Sacoglossa</taxon>
        <taxon>Placobranchoidea</taxon>
        <taxon>Plakobranchidae</taxon>
        <taxon>Plakobranchus</taxon>
    </lineage>
</organism>
<reference evidence="1 2" key="1">
    <citation type="journal article" date="2021" name="Elife">
        <title>Chloroplast acquisition without the gene transfer in kleptoplastic sea slugs, Plakobranchus ocellatus.</title>
        <authorList>
            <person name="Maeda T."/>
            <person name="Takahashi S."/>
            <person name="Yoshida T."/>
            <person name="Shimamura S."/>
            <person name="Takaki Y."/>
            <person name="Nagai Y."/>
            <person name="Toyoda A."/>
            <person name="Suzuki Y."/>
            <person name="Arimoto A."/>
            <person name="Ishii H."/>
            <person name="Satoh N."/>
            <person name="Nishiyama T."/>
            <person name="Hasebe M."/>
            <person name="Maruyama T."/>
            <person name="Minagawa J."/>
            <person name="Obokata J."/>
            <person name="Shigenobu S."/>
        </authorList>
    </citation>
    <scope>NUCLEOTIDE SEQUENCE [LARGE SCALE GENOMIC DNA]</scope>
</reference>
<keyword evidence="2" id="KW-1185">Reference proteome</keyword>
<accession>A0AAV4A077</accession>
<protein>
    <submittedName>
        <fullName evidence="1">Uncharacterized protein</fullName>
    </submittedName>
</protein>
<comment type="caution">
    <text evidence="1">The sequence shown here is derived from an EMBL/GenBank/DDBJ whole genome shotgun (WGS) entry which is preliminary data.</text>
</comment>
<proteinExistence type="predicted"/>
<dbReference type="AlphaFoldDB" id="A0AAV4A077"/>
<evidence type="ECO:0000313" key="2">
    <source>
        <dbReference type="Proteomes" id="UP000735302"/>
    </source>
</evidence>
<sequence>MESSVVLSRQKTLAAKIEAQMRMPLERLYSNPIPISEAKYKNLQVLKNLFDPQNAAYYDSLLHDGEIADDLHQDLSESDEDGANS</sequence>
<evidence type="ECO:0000313" key="1">
    <source>
        <dbReference type="EMBL" id="GFO00108.1"/>
    </source>
</evidence>
<dbReference type="EMBL" id="BLXT01003028">
    <property type="protein sequence ID" value="GFO00108.1"/>
    <property type="molecule type" value="Genomic_DNA"/>
</dbReference>
<dbReference type="Proteomes" id="UP000735302">
    <property type="component" value="Unassembled WGS sequence"/>
</dbReference>